<gene>
    <name evidence="2" type="ORF">K489DRAFT_395118</name>
</gene>
<dbReference type="AlphaFoldDB" id="A0A6J3LZY1"/>
<reference evidence="2" key="1">
    <citation type="submission" date="2020-01" db="EMBL/GenBank/DDBJ databases">
        <authorList>
            <consortium name="DOE Joint Genome Institute"/>
            <person name="Haridas S."/>
            <person name="Albert R."/>
            <person name="Binder M."/>
            <person name="Bloem J."/>
            <person name="Labutti K."/>
            <person name="Salamov A."/>
            <person name="Andreopoulos B."/>
            <person name="Baker S.E."/>
            <person name="Barry K."/>
            <person name="Bills G."/>
            <person name="Bluhm B.H."/>
            <person name="Cannon C."/>
            <person name="Castanera R."/>
            <person name="Culley D.E."/>
            <person name="Daum C."/>
            <person name="Ezra D."/>
            <person name="Gonzalez J.B."/>
            <person name="Henrissat B."/>
            <person name="Kuo A."/>
            <person name="Liang C."/>
            <person name="Lipzen A."/>
            <person name="Lutzoni F."/>
            <person name="Magnuson J."/>
            <person name="Mondo S."/>
            <person name="Nolan M."/>
            <person name="Ohm R."/>
            <person name="Pangilinan J."/>
            <person name="Park H.-J."/>
            <person name="Ramirez L."/>
            <person name="Alfaro M."/>
            <person name="Sun H."/>
            <person name="Tritt A."/>
            <person name="Yoshinaga Y."/>
            <person name="Zwiers L.-H."/>
            <person name="Turgeon B.G."/>
            <person name="Goodwin S.B."/>
            <person name="Spatafora J.W."/>
            <person name="Crous P.W."/>
            <person name="Grigoriev I.V."/>
        </authorList>
    </citation>
    <scope>NUCLEOTIDE SEQUENCE</scope>
    <source>
        <strain evidence="2">CBS 342.82</strain>
    </source>
</reference>
<keyword evidence="1" id="KW-1185">Reference proteome</keyword>
<reference evidence="2" key="2">
    <citation type="submission" date="2020-04" db="EMBL/GenBank/DDBJ databases">
        <authorList>
            <consortium name="NCBI Genome Project"/>
        </authorList>
    </citation>
    <scope>NUCLEOTIDE SEQUENCE</scope>
    <source>
        <strain evidence="2">CBS 342.82</strain>
    </source>
</reference>
<dbReference type="RefSeq" id="XP_033458381.1">
    <property type="nucleotide sequence ID" value="XM_033606828.1"/>
</dbReference>
<evidence type="ECO:0000313" key="2">
    <source>
        <dbReference type="RefSeq" id="XP_033458381.1"/>
    </source>
</evidence>
<evidence type="ECO:0000313" key="1">
    <source>
        <dbReference type="Proteomes" id="UP000504637"/>
    </source>
</evidence>
<dbReference type="GeneID" id="54364628"/>
<dbReference type="Proteomes" id="UP000504637">
    <property type="component" value="Unplaced"/>
</dbReference>
<dbReference type="OrthoDB" id="3554464at2759"/>
<organism evidence="2">
    <name type="scientific">Dissoconium aciculare CBS 342.82</name>
    <dbReference type="NCBI Taxonomy" id="1314786"/>
    <lineage>
        <taxon>Eukaryota</taxon>
        <taxon>Fungi</taxon>
        <taxon>Dikarya</taxon>
        <taxon>Ascomycota</taxon>
        <taxon>Pezizomycotina</taxon>
        <taxon>Dothideomycetes</taxon>
        <taxon>Dothideomycetidae</taxon>
        <taxon>Mycosphaerellales</taxon>
        <taxon>Dissoconiaceae</taxon>
        <taxon>Dissoconium</taxon>
    </lineage>
</organism>
<name>A0A6J3LZY1_9PEZI</name>
<sequence>MGWRDEWPITAFSEPYDGEYLLKLANEGKSPSRQQWSVQKLVQEIEQDLEVRITDIPLVSRGSNNFMRLISQLAAMRTALFRFQVSKEFHARFRLFKSKPPHFDLTSAPTEDFWSHVLVTKIEATIGNISDVIGWEDDHKVTGPPLLRAIPLIMPIEDATNDLYRCVTEHGGFGIHNMTIEETSPDHVGVTSLYDWETGCIVPAFLADPVVPVSQVDLTLSNPARHVVACKPSDNSPADLKTYRTWSDHYFEQLFTHAPVFQIAIERGSAVRILWVALRDCRGEEPDNLFGVFGTWAENRIAKLSA</sequence>
<accession>A0A6J3LZY1</accession>
<protein>
    <submittedName>
        <fullName evidence="2">Uncharacterized protein</fullName>
    </submittedName>
</protein>
<proteinExistence type="predicted"/>
<reference evidence="2" key="3">
    <citation type="submission" date="2025-08" db="UniProtKB">
        <authorList>
            <consortium name="RefSeq"/>
        </authorList>
    </citation>
    <scope>IDENTIFICATION</scope>
    <source>
        <strain evidence="2">CBS 342.82</strain>
    </source>
</reference>